<evidence type="ECO:0000313" key="2">
    <source>
        <dbReference type="EMBL" id="SDK75887.1"/>
    </source>
</evidence>
<name>A0A1G9EI80_ACTMZ</name>
<gene>
    <name evidence="2" type="ORF">SAMN04487820_11273</name>
</gene>
<feature type="region of interest" description="Disordered" evidence="1">
    <location>
        <begin position="203"/>
        <end position="278"/>
    </location>
</feature>
<feature type="compositionally biased region" description="Polar residues" evidence="1">
    <location>
        <begin position="127"/>
        <end position="136"/>
    </location>
</feature>
<feature type="compositionally biased region" description="Basic residues" evidence="1">
    <location>
        <begin position="218"/>
        <end position="229"/>
    </location>
</feature>
<feature type="region of interest" description="Disordered" evidence="1">
    <location>
        <begin position="127"/>
        <end position="180"/>
    </location>
</feature>
<dbReference type="EMBL" id="FNFM01000012">
    <property type="protein sequence ID" value="SDK75887.1"/>
    <property type="molecule type" value="Genomic_DNA"/>
</dbReference>
<dbReference type="AlphaFoldDB" id="A0A1G9EI80"/>
<accession>A0A1G9EI80</accession>
<evidence type="ECO:0000313" key="3">
    <source>
        <dbReference type="Proteomes" id="UP000199213"/>
    </source>
</evidence>
<sequence length="278" mass="30739">MKQLRGQGVTISLVDTRERATPPPRGSTRCSRGLGRLRPRPSPLWEPDDAARTELQDAGAQAFDMLELIRDLELVPDTYRLNDLASSISHPGSARTEDLRTTVATSEQHPELIGTLEAHFRVLSWGSTAGNPQVRPNTVDGPSLPADRGNHSTFGPGTPGEPRNSCHFEKQRSSLARDPDQHARTLFPDLLQHSGRNNEPHYVIRKLSRPHSSLSRTFPKKSTRARQLHGTRATPEQQNPRSDFGSTTEAGRPRTFPASAPEYAARFSPAPRTETGRL</sequence>
<protein>
    <submittedName>
        <fullName evidence="2">Uncharacterized protein</fullName>
    </submittedName>
</protein>
<feature type="compositionally biased region" description="Polar residues" evidence="1">
    <location>
        <begin position="234"/>
        <end position="249"/>
    </location>
</feature>
<feature type="region of interest" description="Disordered" evidence="1">
    <location>
        <begin position="1"/>
        <end position="46"/>
    </location>
</feature>
<evidence type="ECO:0000256" key="1">
    <source>
        <dbReference type="SAM" id="MobiDB-lite"/>
    </source>
</evidence>
<keyword evidence="3" id="KW-1185">Reference proteome</keyword>
<proteinExistence type="predicted"/>
<organism evidence="2 3">
    <name type="scientific">Actinopolyspora mzabensis</name>
    <dbReference type="NCBI Taxonomy" id="995066"/>
    <lineage>
        <taxon>Bacteria</taxon>
        <taxon>Bacillati</taxon>
        <taxon>Actinomycetota</taxon>
        <taxon>Actinomycetes</taxon>
        <taxon>Actinopolysporales</taxon>
        <taxon>Actinopolysporaceae</taxon>
        <taxon>Actinopolyspora</taxon>
    </lineage>
</organism>
<reference evidence="3" key="1">
    <citation type="submission" date="2016-10" db="EMBL/GenBank/DDBJ databases">
        <authorList>
            <person name="Varghese N."/>
            <person name="Submissions S."/>
        </authorList>
    </citation>
    <scope>NUCLEOTIDE SEQUENCE [LARGE SCALE GENOMIC DNA]</scope>
    <source>
        <strain evidence="3">DSM 45460</strain>
    </source>
</reference>
<dbReference type="Proteomes" id="UP000199213">
    <property type="component" value="Unassembled WGS sequence"/>
</dbReference>
<feature type="compositionally biased region" description="Basic and acidic residues" evidence="1">
    <location>
        <begin position="164"/>
        <end position="180"/>
    </location>
</feature>